<dbReference type="CDD" id="cd06222">
    <property type="entry name" value="RNase_H_like"/>
    <property type="match status" value="1"/>
</dbReference>
<sequence>MGQGSFSWALQLFSSPQIDASVCIDHFFEAHSTKERVYLNIDRAVYLDSGLATARGVVRDKAENWIADFHRFLDKCSGILDGLKLVQRKGHDQVVTFSDCLKVVKAIIGSSSTNSNSALIRRIHNILSQENQWTLRYISREQNQVIDYLAKQALIEKADMQVFDFSLERTHCPVDRDKYMSATFTQ</sequence>
<keyword evidence="3" id="KW-1185">Reference proteome</keyword>
<dbReference type="GO" id="GO:0003676">
    <property type="term" value="F:nucleic acid binding"/>
    <property type="evidence" value="ECO:0007669"/>
    <property type="project" value="InterPro"/>
</dbReference>
<evidence type="ECO:0000259" key="1">
    <source>
        <dbReference type="Pfam" id="PF13456"/>
    </source>
</evidence>
<dbReference type="AlphaFoldDB" id="A0A9D4A3I0"/>
<dbReference type="InterPro" id="IPR012337">
    <property type="entry name" value="RNaseH-like_sf"/>
</dbReference>
<dbReference type="InterPro" id="IPR044730">
    <property type="entry name" value="RNase_H-like_dom_plant"/>
</dbReference>
<name>A0A9D4A3I0_9ROSI</name>
<evidence type="ECO:0000313" key="3">
    <source>
        <dbReference type="Proteomes" id="UP000828251"/>
    </source>
</evidence>
<dbReference type="EMBL" id="JAIQCV010000006">
    <property type="protein sequence ID" value="KAH1089602.1"/>
    <property type="molecule type" value="Genomic_DNA"/>
</dbReference>
<dbReference type="GO" id="GO:0004523">
    <property type="term" value="F:RNA-DNA hybrid ribonuclease activity"/>
    <property type="evidence" value="ECO:0007669"/>
    <property type="project" value="InterPro"/>
</dbReference>
<protein>
    <recommendedName>
        <fullName evidence="1">RNase H type-1 domain-containing protein</fullName>
    </recommendedName>
</protein>
<dbReference type="Proteomes" id="UP000828251">
    <property type="component" value="Unassembled WGS sequence"/>
</dbReference>
<dbReference type="InterPro" id="IPR002156">
    <property type="entry name" value="RNaseH_domain"/>
</dbReference>
<organism evidence="2 3">
    <name type="scientific">Gossypium stocksii</name>
    <dbReference type="NCBI Taxonomy" id="47602"/>
    <lineage>
        <taxon>Eukaryota</taxon>
        <taxon>Viridiplantae</taxon>
        <taxon>Streptophyta</taxon>
        <taxon>Embryophyta</taxon>
        <taxon>Tracheophyta</taxon>
        <taxon>Spermatophyta</taxon>
        <taxon>Magnoliopsida</taxon>
        <taxon>eudicotyledons</taxon>
        <taxon>Gunneridae</taxon>
        <taxon>Pentapetalae</taxon>
        <taxon>rosids</taxon>
        <taxon>malvids</taxon>
        <taxon>Malvales</taxon>
        <taxon>Malvaceae</taxon>
        <taxon>Malvoideae</taxon>
        <taxon>Gossypium</taxon>
    </lineage>
</organism>
<feature type="domain" description="RNase H type-1" evidence="1">
    <location>
        <begin position="45"/>
        <end position="153"/>
    </location>
</feature>
<evidence type="ECO:0000313" key="2">
    <source>
        <dbReference type="EMBL" id="KAH1089602.1"/>
    </source>
</evidence>
<gene>
    <name evidence="2" type="ORF">J1N35_016859</name>
</gene>
<dbReference type="PANTHER" id="PTHR47723">
    <property type="entry name" value="OS05G0353850 PROTEIN"/>
    <property type="match status" value="1"/>
</dbReference>
<accession>A0A9D4A3I0</accession>
<dbReference type="Gene3D" id="3.30.420.10">
    <property type="entry name" value="Ribonuclease H-like superfamily/Ribonuclease H"/>
    <property type="match status" value="1"/>
</dbReference>
<proteinExistence type="predicted"/>
<dbReference type="Pfam" id="PF13456">
    <property type="entry name" value="RVT_3"/>
    <property type="match status" value="1"/>
</dbReference>
<dbReference type="PANTHER" id="PTHR47723:SF19">
    <property type="entry name" value="POLYNUCLEOTIDYL TRANSFERASE, RIBONUCLEASE H-LIKE SUPERFAMILY PROTEIN"/>
    <property type="match status" value="1"/>
</dbReference>
<dbReference type="InterPro" id="IPR036397">
    <property type="entry name" value="RNaseH_sf"/>
</dbReference>
<reference evidence="2 3" key="1">
    <citation type="journal article" date="2021" name="Plant Biotechnol. J.">
        <title>Multi-omics assisted identification of the key and species-specific regulatory components of drought-tolerant mechanisms in Gossypium stocksii.</title>
        <authorList>
            <person name="Yu D."/>
            <person name="Ke L."/>
            <person name="Zhang D."/>
            <person name="Wu Y."/>
            <person name="Sun Y."/>
            <person name="Mei J."/>
            <person name="Sun J."/>
            <person name="Sun Y."/>
        </authorList>
    </citation>
    <scope>NUCLEOTIDE SEQUENCE [LARGE SCALE GENOMIC DNA]</scope>
    <source>
        <strain evidence="3">cv. E1</strain>
        <tissue evidence="2">Leaf</tissue>
    </source>
</reference>
<dbReference type="OrthoDB" id="961708at2759"/>
<dbReference type="InterPro" id="IPR053151">
    <property type="entry name" value="RNase_H-like"/>
</dbReference>
<dbReference type="SUPFAM" id="SSF53098">
    <property type="entry name" value="Ribonuclease H-like"/>
    <property type="match status" value="1"/>
</dbReference>
<comment type="caution">
    <text evidence="2">The sequence shown here is derived from an EMBL/GenBank/DDBJ whole genome shotgun (WGS) entry which is preliminary data.</text>
</comment>